<evidence type="ECO:0000256" key="1">
    <source>
        <dbReference type="SAM" id="MobiDB-lite"/>
    </source>
</evidence>
<gene>
    <name evidence="2" type="ORF">SLS58_007257</name>
</gene>
<dbReference type="EMBL" id="JAKEKT020000054">
    <property type="protein sequence ID" value="KAL1640143.1"/>
    <property type="molecule type" value="Genomic_DNA"/>
</dbReference>
<evidence type="ECO:0000313" key="3">
    <source>
        <dbReference type="Proteomes" id="UP001521184"/>
    </source>
</evidence>
<organism evidence="2 3">
    <name type="scientific">Diplodia intermedia</name>
    <dbReference type="NCBI Taxonomy" id="856260"/>
    <lineage>
        <taxon>Eukaryota</taxon>
        <taxon>Fungi</taxon>
        <taxon>Dikarya</taxon>
        <taxon>Ascomycota</taxon>
        <taxon>Pezizomycotina</taxon>
        <taxon>Dothideomycetes</taxon>
        <taxon>Dothideomycetes incertae sedis</taxon>
        <taxon>Botryosphaeriales</taxon>
        <taxon>Botryosphaeriaceae</taxon>
        <taxon>Diplodia</taxon>
    </lineage>
</organism>
<accession>A0ABR3TKP2</accession>
<dbReference type="Proteomes" id="UP001521184">
    <property type="component" value="Unassembled WGS sequence"/>
</dbReference>
<sequence>MSYEKSEFSLPSYEESLSDRPSANVYGGQQIIDHLTNVRARHIREIVDAVVYPRVAEQAMYGIANTTMALIPSDAVSEKPISEFAKLSRFSFGC</sequence>
<feature type="region of interest" description="Disordered" evidence="1">
    <location>
        <begin position="1"/>
        <end position="21"/>
    </location>
</feature>
<protein>
    <submittedName>
        <fullName evidence="2">Uncharacterized protein</fullName>
    </submittedName>
</protein>
<name>A0ABR3TKP2_9PEZI</name>
<evidence type="ECO:0000313" key="2">
    <source>
        <dbReference type="EMBL" id="KAL1640143.1"/>
    </source>
</evidence>
<reference evidence="2 3" key="1">
    <citation type="journal article" date="2023" name="Plant Dis.">
        <title>First Report of Diplodia intermedia Causing Canker and Dieback Diseases on Apple Trees in Canada.</title>
        <authorList>
            <person name="Ellouze W."/>
            <person name="Ilyukhin E."/>
            <person name="Sulman M."/>
            <person name="Ali S."/>
        </authorList>
    </citation>
    <scope>NUCLEOTIDE SEQUENCE [LARGE SCALE GENOMIC DNA]</scope>
    <source>
        <strain evidence="2 3">M45-28</strain>
    </source>
</reference>
<comment type="caution">
    <text evidence="2">The sequence shown here is derived from an EMBL/GenBank/DDBJ whole genome shotgun (WGS) entry which is preliminary data.</text>
</comment>
<proteinExistence type="predicted"/>
<keyword evidence="3" id="KW-1185">Reference proteome</keyword>